<evidence type="ECO:0000313" key="3">
    <source>
        <dbReference type="EMBL" id="EQD42029.1"/>
    </source>
</evidence>
<evidence type="ECO:0000256" key="1">
    <source>
        <dbReference type="ARBA" id="ARBA00006096"/>
    </source>
</evidence>
<feature type="non-terminal residue" evidence="3">
    <location>
        <position position="1"/>
    </location>
</feature>
<accession>T1AMU3</accession>
<gene>
    <name evidence="3" type="ORF">B1B_14242</name>
</gene>
<dbReference type="PANTHER" id="PTHR30023:SF0">
    <property type="entry name" value="PENICILLIN-SENSITIVE CARBOXYPEPTIDASE A"/>
    <property type="match status" value="1"/>
</dbReference>
<evidence type="ECO:0000256" key="2">
    <source>
        <dbReference type="ARBA" id="ARBA00022801"/>
    </source>
</evidence>
<dbReference type="EC" id="3.4.-.-" evidence="3"/>
<dbReference type="GO" id="GO:0004185">
    <property type="term" value="F:serine-type carboxypeptidase activity"/>
    <property type="evidence" value="ECO:0007669"/>
    <property type="project" value="InterPro"/>
</dbReference>
<dbReference type="InterPro" id="IPR012338">
    <property type="entry name" value="Beta-lactam/transpept-like"/>
</dbReference>
<dbReference type="PANTHER" id="PTHR30023">
    <property type="entry name" value="D-ALANYL-D-ALANINE CARBOXYPEPTIDASE"/>
    <property type="match status" value="1"/>
</dbReference>
<name>T1AMU3_9ZZZZ</name>
<dbReference type="GO" id="GO:0006508">
    <property type="term" value="P:proteolysis"/>
    <property type="evidence" value="ECO:0007669"/>
    <property type="project" value="InterPro"/>
</dbReference>
<reference evidence="3" key="2">
    <citation type="journal article" date="2014" name="ISME J.">
        <title>Microbial stratification in low pH oxic and suboxic macroscopic growths along an acid mine drainage.</title>
        <authorList>
            <person name="Mendez-Garcia C."/>
            <person name="Mesa V."/>
            <person name="Sprenger R.R."/>
            <person name="Richter M."/>
            <person name="Diez M.S."/>
            <person name="Solano J."/>
            <person name="Bargiela R."/>
            <person name="Golyshina O.V."/>
            <person name="Manteca A."/>
            <person name="Ramos J.L."/>
            <person name="Gallego J.R."/>
            <person name="Llorente I."/>
            <person name="Martins Dos Santos V.A."/>
            <person name="Jensen O.N."/>
            <person name="Pelaez A.I."/>
            <person name="Sanchez J."/>
            <person name="Ferrer M."/>
        </authorList>
    </citation>
    <scope>NUCLEOTIDE SEQUENCE</scope>
</reference>
<sequence length="117" mass="12386">DGSGLSPDDRITPRALTTLLRYVAEQPWGAEFRATLPIGGVDGTLSDRFTRGPLRGRVFAKTGTLDEVNALSGYVTAKNGRTLIVSVLCNGHMPEAKGITKTIDAIVTAAAETDSVR</sequence>
<dbReference type="EMBL" id="AUZY01009423">
    <property type="protein sequence ID" value="EQD42029.1"/>
    <property type="molecule type" value="Genomic_DNA"/>
</dbReference>
<dbReference type="SUPFAM" id="SSF56601">
    <property type="entry name" value="beta-lactamase/transpeptidase-like"/>
    <property type="match status" value="1"/>
</dbReference>
<protein>
    <submittedName>
        <fullName evidence="3">Peptidase S13, D-Ala-D-Ala carboxypeptidase C</fullName>
        <ecNumber evidence="3">3.4.-.-</ecNumber>
    </submittedName>
</protein>
<comment type="caution">
    <text evidence="3">The sequence shown here is derived from an EMBL/GenBank/DDBJ whole genome shotgun (WGS) entry which is preliminary data.</text>
</comment>
<dbReference type="InterPro" id="IPR000667">
    <property type="entry name" value="Peptidase_S13"/>
</dbReference>
<dbReference type="AlphaFoldDB" id="T1AMU3"/>
<keyword evidence="3" id="KW-0645">Protease</keyword>
<proteinExistence type="inferred from homology"/>
<dbReference type="GO" id="GO:0000270">
    <property type="term" value="P:peptidoglycan metabolic process"/>
    <property type="evidence" value="ECO:0007669"/>
    <property type="project" value="TreeGrafter"/>
</dbReference>
<organism evidence="3">
    <name type="scientific">mine drainage metagenome</name>
    <dbReference type="NCBI Taxonomy" id="410659"/>
    <lineage>
        <taxon>unclassified sequences</taxon>
        <taxon>metagenomes</taxon>
        <taxon>ecological metagenomes</taxon>
    </lineage>
</organism>
<dbReference type="Pfam" id="PF02113">
    <property type="entry name" value="Peptidase_S13"/>
    <property type="match status" value="1"/>
</dbReference>
<dbReference type="Gene3D" id="3.40.710.10">
    <property type="entry name" value="DD-peptidase/beta-lactamase superfamily"/>
    <property type="match status" value="1"/>
</dbReference>
<comment type="similarity">
    <text evidence="1">Belongs to the peptidase S13 family.</text>
</comment>
<keyword evidence="2 3" id="KW-0378">Hydrolase</keyword>
<keyword evidence="3" id="KW-0121">Carboxypeptidase</keyword>
<reference evidence="3" key="1">
    <citation type="submission" date="2013-08" db="EMBL/GenBank/DDBJ databases">
        <authorList>
            <person name="Mendez C."/>
            <person name="Richter M."/>
            <person name="Ferrer M."/>
            <person name="Sanchez J."/>
        </authorList>
    </citation>
    <scope>NUCLEOTIDE SEQUENCE</scope>
</reference>